<sequence>MRSYVATAAKHGIGMFAALAHLVEGDCWMPETA</sequence>
<name>A0A840WBR0_9ACTN</name>
<comment type="caution">
    <text evidence="1">The sequence shown here is derived from an EMBL/GenBank/DDBJ whole genome shotgun (WGS) entry which is preliminary data.</text>
</comment>
<keyword evidence="2" id="KW-1185">Reference proteome</keyword>
<dbReference type="Proteomes" id="UP000579647">
    <property type="component" value="Unassembled WGS sequence"/>
</dbReference>
<dbReference type="EMBL" id="JACHDO010000001">
    <property type="protein sequence ID" value="MBB5493584.1"/>
    <property type="molecule type" value="Genomic_DNA"/>
</dbReference>
<dbReference type="AlphaFoldDB" id="A0A840WBR0"/>
<proteinExistence type="predicted"/>
<organism evidence="1 2">
    <name type="scientific">Nocardiopsis metallicus</name>
    <dbReference type="NCBI Taxonomy" id="179819"/>
    <lineage>
        <taxon>Bacteria</taxon>
        <taxon>Bacillati</taxon>
        <taxon>Actinomycetota</taxon>
        <taxon>Actinomycetes</taxon>
        <taxon>Streptosporangiales</taxon>
        <taxon>Nocardiopsidaceae</taxon>
        <taxon>Nocardiopsis</taxon>
    </lineage>
</organism>
<gene>
    <name evidence="1" type="ORF">HNR07_004721</name>
</gene>
<reference evidence="1 2" key="1">
    <citation type="submission" date="2020-08" db="EMBL/GenBank/DDBJ databases">
        <title>Sequencing the genomes of 1000 actinobacteria strains.</title>
        <authorList>
            <person name="Klenk H.-P."/>
        </authorList>
    </citation>
    <scope>NUCLEOTIDE SEQUENCE [LARGE SCALE GENOMIC DNA]</scope>
    <source>
        <strain evidence="1 2">DSM 44598</strain>
    </source>
</reference>
<protein>
    <submittedName>
        <fullName evidence="1">Uncharacterized protein</fullName>
    </submittedName>
</protein>
<accession>A0A840WBR0</accession>
<evidence type="ECO:0000313" key="1">
    <source>
        <dbReference type="EMBL" id="MBB5493584.1"/>
    </source>
</evidence>
<evidence type="ECO:0000313" key="2">
    <source>
        <dbReference type="Proteomes" id="UP000579647"/>
    </source>
</evidence>